<evidence type="ECO:0000256" key="5">
    <source>
        <dbReference type="ARBA" id="ARBA00022840"/>
    </source>
</evidence>
<evidence type="ECO:0000256" key="1">
    <source>
        <dbReference type="ARBA" id="ARBA00009156"/>
    </source>
</evidence>
<dbReference type="Proteomes" id="UP000034076">
    <property type="component" value="Unassembled WGS sequence"/>
</dbReference>
<sequence length="486" mass="53596">MKYILAIDQSTSATKGMLFDETGTIFPHKISLAHRQIYPDGNRIEHDPIEIYQNVLKCIDEMTEYVGVGNIAAVGITNQRETTVIWDKTTGLPIANAVVWQDQRGADICHGIAEYGDEIYQRTGLPLSPYFSAAKASHLLKHVENARQKAEQGELLFGTMDSWIIYNLTKGKTHACDYSNACRTQLFNIHTLKWDERLCRLFGIPMEMLPEIQDSDGDFGEIVVGNAQGINITGVIGDSHGALLGQGCVEKGSVKATYGTGSSVALNTGNKPLFAKGLSTSLAWRIQGETLYELEGNITCTGDALMWMQDQMKLVEDLSGIEKMAVSVEDNGGVYVVPAFSGLGPPYWNENARALICGLERSSTKEHIVRAFLEQIAYQINDVLLNMMEQGGVELRELRTDGGPTKNNFLMQFQSEIVGKEVRCANIAEISARGSVFAAGIHIGWWDNIFDAAKSAGTGKTFLPSGEPKYQEYYRKWKTAVSRALL</sequence>
<comment type="similarity">
    <text evidence="1">Belongs to the FGGY kinase family.</text>
</comment>
<dbReference type="Pfam" id="PF00370">
    <property type="entry name" value="FGGY_N"/>
    <property type="match status" value="1"/>
</dbReference>
<dbReference type="GO" id="GO:0005829">
    <property type="term" value="C:cytosol"/>
    <property type="evidence" value="ECO:0007669"/>
    <property type="project" value="TreeGrafter"/>
</dbReference>
<feature type="domain" description="Carbohydrate kinase FGGY N-terminal" evidence="6">
    <location>
        <begin position="3"/>
        <end position="244"/>
    </location>
</feature>
<dbReference type="GO" id="GO:0004370">
    <property type="term" value="F:glycerol kinase activity"/>
    <property type="evidence" value="ECO:0007669"/>
    <property type="project" value="UniProtKB-EC"/>
</dbReference>
<dbReference type="InterPro" id="IPR018485">
    <property type="entry name" value="FGGY_C"/>
</dbReference>
<evidence type="ECO:0000259" key="6">
    <source>
        <dbReference type="Pfam" id="PF00370"/>
    </source>
</evidence>
<dbReference type="EC" id="2.7.1.30" evidence="8"/>
<dbReference type="GO" id="GO:0005524">
    <property type="term" value="F:ATP binding"/>
    <property type="evidence" value="ECO:0007669"/>
    <property type="project" value="UniProtKB-KW"/>
</dbReference>
<dbReference type="PIRSF" id="PIRSF000538">
    <property type="entry name" value="GlpK"/>
    <property type="match status" value="1"/>
</dbReference>
<dbReference type="NCBIfam" id="NF000756">
    <property type="entry name" value="PRK00047.1"/>
    <property type="match status" value="1"/>
</dbReference>
<keyword evidence="5" id="KW-0067">ATP-binding</keyword>
<gene>
    <name evidence="8" type="ORF">CHK_0613</name>
</gene>
<comment type="caution">
    <text evidence="8">The sequence shown here is derived from an EMBL/GenBank/DDBJ whole genome shotgun (WGS) entry which is preliminary data.</text>
</comment>
<accession>A0A0M2NNY8</accession>
<evidence type="ECO:0000256" key="3">
    <source>
        <dbReference type="ARBA" id="ARBA00022741"/>
    </source>
</evidence>
<dbReference type="CDD" id="cd07769">
    <property type="entry name" value="ASKHA_NBD_FGGY_GK"/>
    <property type="match status" value="1"/>
</dbReference>
<keyword evidence="3" id="KW-0547">Nucleotide-binding</keyword>
<dbReference type="SUPFAM" id="SSF53067">
    <property type="entry name" value="Actin-like ATPase domain"/>
    <property type="match status" value="2"/>
</dbReference>
<feature type="domain" description="Carbohydrate kinase FGGY C-terminal" evidence="7">
    <location>
        <begin position="255"/>
        <end position="441"/>
    </location>
</feature>
<dbReference type="RefSeq" id="WP_046442552.1">
    <property type="nucleotide sequence ID" value="NZ_LAYJ01000053.1"/>
</dbReference>
<proteinExistence type="inferred from homology"/>
<keyword evidence="9" id="KW-1185">Reference proteome</keyword>
<evidence type="ECO:0000256" key="4">
    <source>
        <dbReference type="ARBA" id="ARBA00022777"/>
    </source>
</evidence>
<protein>
    <submittedName>
        <fullName evidence="8">Glycerol kinase</fullName>
        <ecNumber evidence="8">2.7.1.30</ecNumber>
    </submittedName>
</protein>
<dbReference type="InterPro" id="IPR000577">
    <property type="entry name" value="Carb_kinase_FGGY"/>
</dbReference>
<dbReference type="Pfam" id="PF02782">
    <property type="entry name" value="FGGY_C"/>
    <property type="match status" value="1"/>
</dbReference>
<dbReference type="GO" id="GO:0019563">
    <property type="term" value="P:glycerol catabolic process"/>
    <property type="evidence" value="ECO:0007669"/>
    <property type="project" value="TreeGrafter"/>
</dbReference>
<dbReference type="PANTHER" id="PTHR10196">
    <property type="entry name" value="SUGAR KINASE"/>
    <property type="match status" value="1"/>
</dbReference>
<name>A0A0M2NNY8_9FIRM</name>
<evidence type="ECO:0000313" key="8">
    <source>
        <dbReference type="EMBL" id="KKI51930.1"/>
    </source>
</evidence>
<organism evidence="8 9">
    <name type="scientific">Christensenella hongkongensis</name>
    <dbReference type="NCBI Taxonomy" id="270498"/>
    <lineage>
        <taxon>Bacteria</taxon>
        <taxon>Bacillati</taxon>
        <taxon>Bacillota</taxon>
        <taxon>Clostridia</taxon>
        <taxon>Christensenellales</taxon>
        <taxon>Christensenellaceae</taxon>
        <taxon>Christensenella</taxon>
    </lineage>
</organism>
<dbReference type="Gene3D" id="3.30.420.40">
    <property type="match status" value="2"/>
</dbReference>
<evidence type="ECO:0000256" key="2">
    <source>
        <dbReference type="ARBA" id="ARBA00022679"/>
    </source>
</evidence>
<keyword evidence="2 8" id="KW-0808">Transferase</keyword>
<keyword evidence="4 8" id="KW-0418">Kinase</keyword>
<evidence type="ECO:0000259" key="7">
    <source>
        <dbReference type="Pfam" id="PF02782"/>
    </source>
</evidence>
<dbReference type="InterPro" id="IPR043129">
    <property type="entry name" value="ATPase_NBD"/>
</dbReference>
<reference evidence="8 9" key="1">
    <citation type="submission" date="2015-04" db="EMBL/GenBank/DDBJ databases">
        <title>Draft genome sequence of bacteremic isolate Catabacter hongkongensis type strain HKU16T.</title>
        <authorList>
            <person name="Lau S.K."/>
            <person name="Teng J.L."/>
            <person name="Huang Y."/>
            <person name="Curreem S.O."/>
            <person name="Tsui S.K."/>
            <person name="Woo P.C."/>
        </authorList>
    </citation>
    <scope>NUCLEOTIDE SEQUENCE [LARGE SCALE GENOMIC DNA]</scope>
    <source>
        <strain evidence="8 9">HKU16</strain>
    </source>
</reference>
<dbReference type="AlphaFoldDB" id="A0A0M2NNY8"/>
<dbReference type="EMBL" id="LAYJ01000053">
    <property type="protein sequence ID" value="KKI51930.1"/>
    <property type="molecule type" value="Genomic_DNA"/>
</dbReference>
<dbReference type="STRING" id="270498.CHK_0613"/>
<dbReference type="PANTHER" id="PTHR10196:SF69">
    <property type="entry name" value="GLYCEROL KINASE"/>
    <property type="match status" value="1"/>
</dbReference>
<evidence type="ECO:0000313" key="9">
    <source>
        <dbReference type="Proteomes" id="UP000034076"/>
    </source>
</evidence>
<dbReference type="InterPro" id="IPR018484">
    <property type="entry name" value="FGGY_N"/>
</dbReference>
<dbReference type="PATRIC" id="fig|270498.16.peg.278"/>
<dbReference type="OrthoDB" id="9805576at2"/>